<evidence type="ECO:0000256" key="5">
    <source>
        <dbReference type="RuleBase" id="RU000589"/>
    </source>
</evidence>
<dbReference type="AlphaFoldDB" id="A0A8J5HJY9"/>
<dbReference type="EMBL" id="JACMSC010000006">
    <property type="protein sequence ID" value="KAG6517971.1"/>
    <property type="molecule type" value="Genomic_DNA"/>
</dbReference>
<dbReference type="InterPro" id="IPR011050">
    <property type="entry name" value="Pectin_lyase_fold/virulence"/>
</dbReference>
<dbReference type="InterPro" id="IPR012334">
    <property type="entry name" value="Pectin_lyas_fold"/>
</dbReference>
<dbReference type="Pfam" id="PF01095">
    <property type="entry name" value="Pectinesterase"/>
    <property type="match status" value="1"/>
</dbReference>
<dbReference type="Gene3D" id="2.160.20.10">
    <property type="entry name" value="Single-stranded right-handed beta-helix, Pectin lyase-like"/>
    <property type="match status" value="1"/>
</dbReference>
<protein>
    <recommendedName>
        <fullName evidence="5">Pectinesterase</fullName>
        <ecNumber evidence="5">3.1.1.11</ecNumber>
    </recommendedName>
</protein>
<gene>
    <name evidence="7" type="ORF">ZIOFF_021371</name>
</gene>
<keyword evidence="2 5" id="KW-0378">Hydrolase</keyword>
<comment type="pathway">
    <text evidence="1 5">Glycan metabolism; pectin degradation; 2-dehydro-3-deoxy-D-gluconate from pectin: step 1/5.</text>
</comment>
<feature type="active site" evidence="4">
    <location>
        <position position="37"/>
    </location>
</feature>
<evidence type="ECO:0000259" key="6">
    <source>
        <dbReference type="Pfam" id="PF01095"/>
    </source>
</evidence>
<dbReference type="SUPFAM" id="SSF51126">
    <property type="entry name" value="Pectin lyase-like"/>
    <property type="match status" value="1"/>
</dbReference>
<dbReference type="UniPathway" id="UPA00545">
    <property type="reaction ID" value="UER00823"/>
</dbReference>
<accession>A0A8J5HJY9</accession>
<evidence type="ECO:0000256" key="1">
    <source>
        <dbReference type="ARBA" id="ARBA00005184"/>
    </source>
</evidence>
<evidence type="ECO:0000313" key="8">
    <source>
        <dbReference type="Proteomes" id="UP000734854"/>
    </source>
</evidence>
<evidence type="ECO:0000256" key="3">
    <source>
        <dbReference type="ARBA" id="ARBA00023085"/>
    </source>
</evidence>
<dbReference type="GO" id="GO:0045490">
    <property type="term" value="P:pectin catabolic process"/>
    <property type="evidence" value="ECO:0007669"/>
    <property type="project" value="UniProtKB-UniRule"/>
</dbReference>
<dbReference type="Proteomes" id="UP000734854">
    <property type="component" value="Unassembled WGS sequence"/>
</dbReference>
<dbReference type="PROSITE" id="PS00503">
    <property type="entry name" value="PECTINESTERASE_2"/>
    <property type="match status" value="1"/>
</dbReference>
<sequence length="181" mass="20366">MVWNSADLCIFYRCSFLGYQDTLCQFYRDCDVNGSVDFIFGNAATIFQNCNLYTCLPLHDQSNVVTTQGCTMPNSPQGSPSTTARCAAPPWKAYLCTVVMHSFINDAVDPMEWLEWSEANKEQIKLESIDEGRNHVCIPGVWVCVGVTDNQKGSKEDETPHDRRCHRLRGAYHAMVIEANA</sequence>
<name>A0A8J5HJY9_ZINOF</name>
<comment type="caution">
    <text evidence="7">The sequence shown here is derived from an EMBL/GenBank/DDBJ whole genome shotgun (WGS) entry which is preliminary data.</text>
</comment>
<feature type="domain" description="Pectinesterase catalytic" evidence="6">
    <location>
        <begin position="4"/>
        <end position="119"/>
    </location>
</feature>
<organism evidence="7 8">
    <name type="scientific">Zingiber officinale</name>
    <name type="common">Ginger</name>
    <name type="synonym">Amomum zingiber</name>
    <dbReference type="NCBI Taxonomy" id="94328"/>
    <lineage>
        <taxon>Eukaryota</taxon>
        <taxon>Viridiplantae</taxon>
        <taxon>Streptophyta</taxon>
        <taxon>Embryophyta</taxon>
        <taxon>Tracheophyta</taxon>
        <taxon>Spermatophyta</taxon>
        <taxon>Magnoliopsida</taxon>
        <taxon>Liliopsida</taxon>
        <taxon>Zingiberales</taxon>
        <taxon>Zingiberaceae</taxon>
        <taxon>Zingiber</taxon>
    </lineage>
</organism>
<dbReference type="InterPro" id="IPR033131">
    <property type="entry name" value="Pectinesterase_Asp_AS"/>
</dbReference>
<proteinExistence type="predicted"/>
<keyword evidence="3 5" id="KW-0063">Aspartyl esterase</keyword>
<comment type="catalytic activity">
    <reaction evidence="5">
        <text>[(1-&gt;4)-alpha-D-galacturonosyl methyl ester](n) + n H2O = [(1-&gt;4)-alpha-D-galacturonosyl](n) + n methanol + n H(+)</text>
        <dbReference type="Rhea" id="RHEA:22380"/>
        <dbReference type="Rhea" id="RHEA-COMP:14570"/>
        <dbReference type="Rhea" id="RHEA-COMP:14573"/>
        <dbReference type="ChEBI" id="CHEBI:15377"/>
        <dbReference type="ChEBI" id="CHEBI:15378"/>
        <dbReference type="ChEBI" id="CHEBI:17790"/>
        <dbReference type="ChEBI" id="CHEBI:140522"/>
        <dbReference type="ChEBI" id="CHEBI:140523"/>
        <dbReference type="EC" id="3.1.1.11"/>
    </reaction>
</comment>
<evidence type="ECO:0000256" key="2">
    <source>
        <dbReference type="ARBA" id="ARBA00022801"/>
    </source>
</evidence>
<dbReference type="GO" id="GO:0042545">
    <property type="term" value="P:cell wall modification"/>
    <property type="evidence" value="ECO:0007669"/>
    <property type="project" value="UniProtKB-UniRule"/>
</dbReference>
<reference evidence="7 8" key="1">
    <citation type="submission" date="2020-08" db="EMBL/GenBank/DDBJ databases">
        <title>Plant Genome Project.</title>
        <authorList>
            <person name="Zhang R.-G."/>
        </authorList>
    </citation>
    <scope>NUCLEOTIDE SEQUENCE [LARGE SCALE GENOMIC DNA]</scope>
    <source>
        <tissue evidence="7">Rhizome</tissue>
    </source>
</reference>
<evidence type="ECO:0000256" key="4">
    <source>
        <dbReference type="PROSITE-ProRule" id="PRU10040"/>
    </source>
</evidence>
<dbReference type="PANTHER" id="PTHR31707">
    <property type="entry name" value="PECTINESTERASE"/>
    <property type="match status" value="1"/>
</dbReference>
<evidence type="ECO:0000313" key="7">
    <source>
        <dbReference type="EMBL" id="KAG6517971.1"/>
    </source>
</evidence>
<dbReference type="InterPro" id="IPR000070">
    <property type="entry name" value="Pectinesterase_cat"/>
</dbReference>
<keyword evidence="8" id="KW-1185">Reference proteome</keyword>
<dbReference type="EC" id="3.1.1.11" evidence="5"/>
<dbReference type="GO" id="GO:0030599">
    <property type="term" value="F:pectinesterase activity"/>
    <property type="evidence" value="ECO:0007669"/>
    <property type="project" value="UniProtKB-UniRule"/>
</dbReference>